<dbReference type="STRING" id="35608.A0A2U1NGM9"/>
<gene>
    <name evidence="4" type="ORF">CTI12_AA268890</name>
</gene>
<proteinExistence type="predicted"/>
<dbReference type="Pfam" id="PF10255">
    <property type="entry name" value="Paf67"/>
    <property type="match status" value="1"/>
</dbReference>
<organism evidence="4 5">
    <name type="scientific">Artemisia annua</name>
    <name type="common">Sweet wormwood</name>
    <dbReference type="NCBI Taxonomy" id="35608"/>
    <lineage>
        <taxon>Eukaryota</taxon>
        <taxon>Viridiplantae</taxon>
        <taxon>Streptophyta</taxon>
        <taxon>Embryophyta</taxon>
        <taxon>Tracheophyta</taxon>
        <taxon>Spermatophyta</taxon>
        <taxon>Magnoliopsida</taxon>
        <taxon>eudicotyledons</taxon>
        <taxon>Gunneridae</taxon>
        <taxon>Pentapetalae</taxon>
        <taxon>asterids</taxon>
        <taxon>campanulids</taxon>
        <taxon>Asterales</taxon>
        <taxon>Asteraceae</taxon>
        <taxon>Asteroideae</taxon>
        <taxon>Anthemideae</taxon>
        <taxon>Artemisiinae</taxon>
        <taxon>Artemisia</taxon>
    </lineage>
</organism>
<accession>A0A2U1NGM9</accession>
<dbReference type="InterPro" id="IPR019382">
    <property type="entry name" value="eIF3l"/>
</dbReference>
<comment type="caution">
    <text evidence="4">The sequence shown here is derived from an EMBL/GenBank/DDBJ whole genome shotgun (WGS) entry which is preliminary data.</text>
</comment>
<dbReference type="EMBL" id="PKPP01002870">
    <property type="protein sequence ID" value="PWA72631.1"/>
    <property type="molecule type" value="Genomic_DNA"/>
</dbReference>
<dbReference type="PANTHER" id="PTHR13242">
    <property type="entry name" value="EUKARYOTIC TRANSLATION INITIATION FACTOR 3"/>
    <property type="match status" value="1"/>
</dbReference>
<keyword evidence="5" id="KW-1185">Reference proteome</keyword>
<keyword evidence="1" id="KW-0963">Cytoplasm</keyword>
<reference evidence="4 5" key="1">
    <citation type="journal article" date="2018" name="Mol. Plant">
        <title>The genome of Artemisia annua provides insight into the evolution of Asteraceae family and artemisinin biosynthesis.</title>
        <authorList>
            <person name="Shen Q."/>
            <person name="Zhang L."/>
            <person name="Liao Z."/>
            <person name="Wang S."/>
            <person name="Yan T."/>
            <person name="Shi P."/>
            <person name="Liu M."/>
            <person name="Fu X."/>
            <person name="Pan Q."/>
            <person name="Wang Y."/>
            <person name="Lv Z."/>
            <person name="Lu X."/>
            <person name="Zhang F."/>
            <person name="Jiang W."/>
            <person name="Ma Y."/>
            <person name="Chen M."/>
            <person name="Hao X."/>
            <person name="Li L."/>
            <person name="Tang Y."/>
            <person name="Lv G."/>
            <person name="Zhou Y."/>
            <person name="Sun X."/>
            <person name="Brodelius P.E."/>
            <person name="Rose J.K.C."/>
            <person name="Tang K."/>
        </authorList>
    </citation>
    <scope>NUCLEOTIDE SEQUENCE [LARGE SCALE GENOMIC DNA]</scope>
    <source>
        <strain evidence="5">cv. Huhao1</strain>
        <tissue evidence="4">Leaf</tissue>
    </source>
</reference>
<evidence type="ECO:0000313" key="4">
    <source>
        <dbReference type="EMBL" id="PWA72631.1"/>
    </source>
</evidence>
<evidence type="ECO:0000256" key="2">
    <source>
        <dbReference type="ARBA" id="ARBA00022540"/>
    </source>
</evidence>
<dbReference type="GO" id="GO:0005852">
    <property type="term" value="C:eukaryotic translation initiation factor 3 complex"/>
    <property type="evidence" value="ECO:0007669"/>
    <property type="project" value="InterPro"/>
</dbReference>
<evidence type="ECO:0000256" key="1">
    <source>
        <dbReference type="ARBA" id="ARBA00022490"/>
    </source>
</evidence>
<evidence type="ECO:0000256" key="3">
    <source>
        <dbReference type="ARBA" id="ARBA00022917"/>
    </source>
</evidence>
<keyword evidence="3" id="KW-0648">Protein biosynthesis</keyword>
<keyword evidence="2 4" id="KW-0396">Initiation factor</keyword>
<protein>
    <submittedName>
        <fullName evidence="4">Eukaryotic translation initiation factor 3 subunit L</fullName>
    </submittedName>
</protein>
<dbReference type="OrthoDB" id="1730337at2759"/>
<dbReference type="GO" id="GO:0003743">
    <property type="term" value="F:translation initiation factor activity"/>
    <property type="evidence" value="ECO:0007669"/>
    <property type="project" value="UniProtKB-KW"/>
</dbReference>
<evidence type="ECO:0000313" key="5">
    <source>
        <dbReference type="Proteomes" id="UP000245207"/>
    </source>
</evidence>
<dbReference type="AlphaFoldDB" id="A0A2U1NGM9"/>
<sequence length="94" mass="11496">MEKQLLKQIIDEANEYKINFLNKRKIMCDKNLATNRAKEKLPNQWLWDMVDEFVYQFQSFCQYWAKMKYKTEQEIALLRQHDQGCLELRFNNGV</sequence>
<name>A0A2U1NGM9_ARTAN</name>
<dbReference type="Proteomes" id="UP000245207">
    <property type="component" value="Unassembled WGS sequence"/>
</dbReference>
<dbReference type="PANTHER" id="PTHR13242:SF0">
    <property type="entry name" value="EUKARYOTIC TRANSLATION INITIATION FACTOR 3 SUBUNIT L"/>
    <property type="match status" value="1"/>
</dbReference>